<dbReference type="PANTHER" id="PTHR13078">
    <property type="entry name" value="PEROXISOMAL MULTIFUNCTIONAL ENZYME TYPE 2-RELATED"/>
    <property type="match status" value="1"/>
</dbReference>
<dbReference type="PANTHER" id="PTHR13078:SF56">
    <property type="entry name" value="PEROXISOMAL MULTIFUNCTIONAL ENZYME TYPE 2"/>
    <property type="match status" value="1"/>
</dbReference>
<evidence type="ECO:0000259" key="1">
    <source>
        <dbReference type="Pfam" id="PF01575"/>
    </source>
</evidence>
<name>A0AAC9AZK9_SPHMC</name>
<gene>
    <name evidence="3" type="ORF">ATM17_31000</name>
</gene>
<proteinExistence type="predicted"/>
<feature type="domain" description="MaoC-like" evidence="1">
    <location>
        <begin position="161"/>
        <end position="274"/>
    </location>
</feature>
<evidence type="ECO:0000313" key="4">
    <source>
        <dbReference type="Proteomes" id="UP000076088"/>
    </source>
</evidence>
<dbReference type="Pfam" id="PF22622">
    <property type="entry name" value="MFE-2_hydrat-2_N"/>
    <property type="match status" value="1"/>
</dbReference>
<dbReference type="RefSeq" id="WP_054734896.1">
    <property type="nucleotide sequence ID" value="NZ_CP009430.1"/>
</dbReference>
<dbReference type="GO" id="GO:0004300">
    <property type="term" value="F:enoyl-CoA hydratase activity"/>
    <property type="evidence" value="ECO:0007669"/>
    <property type="project" value="TreeGrafter"/>
</dbReference>
<dbReference type="EMBL" id="CP013345">
    <property type="protein sequence ID" value="AMU92689.1"/>
    <property type="molecule type" value="Genomic_DNA"/>
</dbReference>
<dbReference type="GO" id="GO:0044594">
    <property type="term" value="F:17-beta-hydroxysteroid dehydrogenase (NAD+) activity"/>
    <property type="evidence" value="ECO:0007669"/>
    <property type="project" value="TreeGrafter"/>
</dbReference>
<dbReference type="Proteomes" id="UP000076088">
    <property type="component" value="Plasmid unnamed1"/>
</dbReference>
<geneLocation type="plasmid" evidence="3 4">
    <name>unnamed1</name>
</geneLocation>
<organism evidence="3 4">
    <name type="scientific">Sphingopyxis macrogoltabida</name>
    <name type="common">Sphingomonas macrogoltabidus</name>
    <dbReference type="NCBI Taxonomy" id="33050"/>
    <lineage>
        <taxon>Bacteria</taxon>
        <taxon>Pseudomonadati</taxon>
        <taxon>Pseudomonadota</taxon>
        <taxon>Alphaproteobacteria</taxon>
        <taxon>Sphingomonadales</taxon>
        <taxon>Sphingomonadaceae</taxon>
        <taxon>Sphingopyxis</taxon>
    </lineage>
</organism>
<keyword evidence="3" id="KW-0614">Plasmid</keyword>
<dbReference type="GO" id="GO:0003857">
    <property type="term" value="F:(3S)-3-hydroxyacyl-CoA dehydrogenase (NAD+) activity"/>
    <property type="evidence" value="ECO:0007669"/>
    <property type="project" value="TreeGrafter"/>
</dbReference>
<dbReference type="SUPFAM" id="SSF54637">
    <property type="entry name" value="Thioesterase/thiol ester dehydrase-isomerase"/>
    <property type="match status" value="2"/>
</dbReference>
<dbReference type="Pfam" id="PF01575">
    <property type="entry name" value="MaoC_dehydratas"/>
    <property type="match status" value="1"/>
</dbReference>
<accession>A0AAC9AZK9</accession>
<keyword evidence="4" id="KW-1185">Reference proteome</keyword>
<feature type="domain" description="Peroxisomal multifunctional enzyme type 2-like N-terminal" evidence="2">
    <location>
        <begin position="21"/>
        <end position="143"/>
    </location>
</feature>
<dbReference type="InterPro" id="IPR002539">
    <property type="entry name" value="MaoC-like_dom"/>
</dbReference>
<dbReference type="AlphaFoldDB" id="A0AAC9AZK9"/>
<dbReference type="CDD" id="cd03448">
    <property type="entry name" value="HDE_HSD"/>
    <property type="match status" value="1"/>
</dbReference>
<sequence length="285" mass="30613">MPIQYPAVLQEKSSGGQKSWKATDAILYALGLGMASDPLDRNELPFVHEVDQKVMPTLAAVLTRGLGVTVAQLGFDYRYSVHGEQAIVWHRPIPPEGEITGEGHVVAIYDKGDKGAVCVTETALRDSATGELLATVRVTSFARADGHCGAPGEGAPDPHKVPDRAPDLSLTYPTRPDLALVYRLSGDMNPLHIDPDAAKRAGFDRPILHGLCTYGIACRAVVEAFTGWSPEQLASLAARFSAPVFPGDTLVVDLWRDGDIISFEAHVPERGVTVLKNGRAELRSA</sequence>
<dbReference type="Gene3D" id="3.10.129.10">
    <property type="entry name" value="Hotdog Thioesterase"/>
    <property type="match status" value="1"/>
</dbReference>
<dbReference type="GO" id="GO:0006635">
    <property type="term" value="P:fatty acid beta-oxidation"/>
    <property type="evidence" value="ECO:0007669"/>
    <property type="project" value="TreeGrafter"/>
</dbReference>
<reference evidence="3 4" key="2">
    <citation type="journal article" date="2016" name="Genome Announc.">
        <title>Complete Genome Sequence of Sphingopyxis macrogoltabida Strain 203N (NBRC 111659), a Polyethylene Glycol Degrader.</title>
        <authorList>
            <person name="Ohtsubo Y."/>
            <person name="Nonoyama S."/>
            <person name="Nagata Y."/>
            <person name="Numata M."/>
            <person name="Tsuchikane K."/>
            <person name="Hosoyama A."/>
            <person name="Yamazoe A."/>
            <person name="Tsuda M."/>
            <person name="Fujita N."/>
            <person name="Kawai F."/>
        </authorList>
    </citation>
    <scope>NUCLEOTIDE SEQUENCE [LARGE SCALE GENOMIC DNA]</scope>
    <source>
        <strain evidence="3 4">203N</strain>
    </source>
</reference>
<dbReference type="InterPro" id="IPR054357">
    <property type="entry name" value="MFE-2_N"/>
</dbReference>
<dbReference type="KEGG" id="smaz:LH19_27005"/>
<evidence type="ECO:0000259" key="2">
    <source>
        <dbReference type="Pfam" id="PF22622"/>
    </source>
</evidence>
<dbReference type="InterPro" id="IPR029069">
    <property type="entry name" value="HotDog_dom_sf"/>
</dbReference>
<protein>
    <submittedName>
        <fullName evidence="3">3-alpha,7-alpha, 12-alpha-trihydroxy-5-beta-cholest-24-enoyl-CoA hydratase</fullName>
    </submittedName>
</protein>
<reference evidence="4" key="1">
    <citation type="submission" date="2015-11" db="EMBL/GenBank/DDBJ databases">
        <title>Complete genome sequence of a polyethylene-glycol degrader Sphingopyxis macrogoltabida 203N (NBRC 111659).</title>
        <authorList>
            <person name="Yoshiyuki O."/>
            <person name="Shouta N."/>
            <person name="Nagata Y."/>
            <person name="Numata M."/>
            <person name="Tsuchikane K."/>
            <person name="Hosoyama A."/>
            <person name="Yamazoe A."/>
            <person name="Tsuda M."/>
            <person name="Fujita N."/>
            <person name="Kawai F."/>
        </authorList>
    </citation>
    <scope>NUCLEOTIDE SEQUENCE [LARGE SCALE GENOMIC DNA]</scope>
    <source>
        <strain evidence="4">203N</strain>
        <plasmid evidence="4">unnamed1</plasmid>
    </source>
</reference>
<evidence type="ECO:0000313" key="3">
    <source>
        <dbReference type="EMBL" id="AMU92689.1"/>
    </source>
</evidence>